<organism evidence="1 2">
    <name type="scientific">Phytophthora fragariae</name>
    <dbReference type="NCBI Taxonomy" id="53985"/>
    <lineage>
        <taxon>Eukaryota</taxon>
        <taxon>Sar</taxon>
        <taxon>Stramenopiles</taxon>
        <taxon>Oomycota</taxon>
        <taxon>Peronosporomycetes</taxon>
        <taxon>Peronosporales</taxon>
        <taxon>Peronosporaceae</taxon>
        <taxon>Phytophthora</taxon>
    </lineage>
</organism>
<dbReference type="Proteomes" id="UP000437068">
    <property type="component" value="Unassembled WGS sequence"/>
</dbReference>
<dbReference type="EMBL" id="QXGE01000531">
    <property type="protein sequence ID" value="KAE9309834.1"/>
    <property type="molecule type" value="Genomic_DNA"/>
</dbReference>
<comment type="caution">
    <text evidence="1">The sequence shown here is derived from an EMBL/GenBank/DDBJ whole genome shotgun (WGS) entry which is preliminary data.</text>
</comment>
<evidence type="ECO:0000313" key="2">
    <source>
        <dbReference type="Proteomes" id="UP000437068"/>
    </source>
</evidence>
<protein>
    <submittedName>
        <fullName evidence="1">Uncharacterized protein</fullName>
    </submittedName>
</protein>
<reference evidence="1 2" key="1">
    <citation type="submission" date="2018-08" db="EMBL/GenBank/DDBJ databases">
        <title>Genomic investigation of the strawberry pathogen Phytophthora fragariae indicates pathogenicity is determined by transcriptional variation in three key races.</title>
        <authorList>
            <person name="Adams T.M."/>
            <person name="Armitage A.D."/>
            <person name="Sobczyk M.K."/>
            <person name="Bates H.J."/>
            <person name="Dunwell J.M."/>
            <person name="Nellist C.F."/>
            <person name="Harrison R.J."/>
        </authorList>
    </citation>
    <scope>NUCLEOTIDE SEQUENCE [LARGE SCALE GENOMIC DNA]</scope>
    <source>
        <strain evidence="1 2">A4</strain>
    </source>
</reference>
<gene>
    <name evidence="1" type="ORF">PF001_g10489</name>
</gene>
<feature type="non-terminal residue" evidence="1">
    <location>
        <position position="90"/>
    </location>
</feature>
<proteinExistence type="predicted"/>
<evidence type="ECO:0000313" key="1">
    <source>
        <dbReference type="EMBL" id="KAE9309834.1"/>
    </source>
</evidence>
<sequence length="90" mass="10547">MHTLNLCLQYAMGMHENKETVEVFDPKINSRKREQRYVTDGGVFEEGRDLVKRVRALNNYFSTEQRCKRLEAVQSFYCLPKLAPTLDCDT</sequence>
<dbReference type="AlphaFoldDB" id="A0A6A4DWY1"/>
<accession>A0A6A4DWY1</accession>
<name>A0A6A4DWY1_9STRA</name>